<dbReference type="SUPFAM" id="SSF56112">
    <property type="entry name" value="Protein kinase-like (PK-like)"/>
    <property type="match status" value="1"/>
</dbReference>
<evidence type="ECO:0000256" key="12">
    <source>
        <dbReference type="SAM" id="MobiDB-lite"/>
    </source>
</evidence>
<feature type="domain" description="Protein kinase" evidence="13">
    <location>
        <begin position="12"/>
        <end position="303"/>
    </location>
</feature>
<evidence type="ECO:0000256" key="5">
    <source>
        <dbReference type="ARBA" id="ARBA00022679"/>
    </source>
</evidence>
<protein>
    <recommendedName>
        <fullName evidence="2">mitogen-activated protein kinase</fullName>
        <ecNumber evidence="2">2.7.11.24</ecNumber>
    </recommendedName>
</protein>
<evidence type="ECO:0000256" key="6">
    <source>
        <dbReference type="ARBA" id="ARBA00022741"/>
    </source>
</evidence>
<dbReference type="GO" id="GO:0106310">
    <property type="term" value="F:protein serine kinase activity"/>
    <property type="evidence" value="ECO:0007669"/>
    <property type="project" value="RHEA"/>
</dbReference>
<keyword evidence="15" id="KW-1185">Reference proteome</keyword>
<dbReference type="EnsemblPlants" id="OMERI01G23340.5">
    <property type="protein sequence ID" value="OMERI01G23340.5"/>
    <property type="gene ID" value="OMERI01G23340"/>
</dbReference>
<evidence type="ECO:0000256" key="4">
    <source>
        <dbReference type="ARBA" id="ARBA00022553"/>
    </source>
</evidence>
<dbReference type="Pfam" id="PF00069">
    <property type="entry name" value="Pkinase"/>
    <property type="match status" value="1"/>
</dbReference>
<dbReference type="AlphaFoldDB" id="A0A0E0C5Q1"/>
<comment type="similarity">
    <text evidence="1">Belongs to the protein kinase superfamily. CMGC Ser/Thr protein kinase family. MAP kinase subfamily.</text>
</comment>
<dbReference type="InterPro" id="IPR011009">
    <property type="entry name" value="Kinase-like_dom_sf"/>
</dbReference>
<dbReference type="InterPro" id="IPR003527">
    <property type="entry name" value="MAP_kinase_CS"/>
</dbReference>
<dbReference type="PROSITE" id="PS01351">
    <property type="entry name" value="MAPK"/>
    <property type="match status" value="1"/>
</dbReference>
<dbReference type="HOGENOM" id="CLU_000288_181_13_1"/>
<keyword evidence="7" id="KW-0418">Kinase</keyword>
<evidence type="ECO:0000256" key="7">
    <source>
        <dbReference type="ARBA" id="ARBA00022777"/>
    </source>
</evidence>
<dbReference type="GO" id="GO:0005524">
    <property type="term" value="F:ATP binding"/>
    <property type="evidence" value="ECO:0007669"/>
    <property type="project" value="UniProtKB-UniRule"/>
</dbReference>
<dbReference type="FunFam" id="3.30.200.20:FF:000046">
    <property type="entry name" value="Mitogen-activated protein kinase"/>
    <property type="match status" value="1"/>
</dbReference>
<feature type="binding site" evidence="11">
    <location>
        <position position="42"/>
    </location>
    <ligand>
        <name>ATP</name>
        <dbReference type="ChEBI" id="CHEBI:30616"/>
    </ligand>
</feature>
<keyword evidence="5" id="KW-0808">Transferase</keyword>
<evidence type="ECO:0000256" key="9">
    <source>
        <dbReference type="ARBA" id="ARBA00047592"/>
    </source>
</evidence>
<reference evidence="14" key="1">
    <citation type="submission" date="2015-04" db="UniProtKB">
        <authorList>
            <consortium name="EnsemblPlants"/>
        </authorList>
    </citation>
    <scope>IDENTIFICATION</scope>
</reference>
<evidence type="ECO:0000256" key="2">
    <source>
        <dbReference type="ARBA" id="ARBA00012411"/>
    </source>
</evidence>
<comment type="catalytic activity">
    <reaction evidence="9">
        <text>L-threonyl-[protein] + ATP = O-phospho-L-threonyl-[protein] + ADP + H(+)</text>
        <dbReference type="Rhea" id="RHEA:46608"/>
        <dbReference type="Rhea" id="RHEA-COMP:11060"/>
        <dbReference type="Rhea" id="RHEA-COMP:11605"/>
        <dbReference type="ChEBI" id="CHEBI:15378"/>
        <dbReference type="ChEBI" id="CHEBI:30013"/>
        <dbReference type="ChEBI" id="CHEBI:30616"/>
        <dbReference type="ChEBI" id="CHEBI:61977"/>
        <dbReference type="ChEBI" id="CHEBI:456216"/>
        <dbReference type="EC" id="2.7.11.24"/>
    </reaction>
</comment>
<keyword evidence="8 11" id="KW-0067">ATP-binding</keyword>
<dbReference type="PANTHER" id="PTHR24055">
    <property type="entry name" value="MITOGEN-ACTIVATED PROTEIN KINASE"/>
    <property type="match status" value="1"/>
</dbReference>
<dbReference type="GO" id="GO:0004707">
    <property type="term" value="F:MAP kinase activity"/>
    <property type="evidence" value="ECO:0007669"/>
    <property type="project" value="UniProtKB-EC"/>
</dbReference>
<organism evidence="14">
    <name type="scientific">Oryza meridionalis</name>
    <dbReference type="NCBI Taxonomy" id="40149"/>
    <lineage>
        <taxon>Eukaryota</taxon>
        <taxon>Viridiplantae</taxon>
        <taxon>Streptophyta</taxon>
        <taxon>Embryophyta</taxon>
        <taxon>Tracheophyta</taxon>
        <taxon>Spermatophyta</taxon>
        <taxon>Magnoliopsida</taxon>
        <taxon>Liliopsida</taxon>
        <taxon>Poales</taxon>
        <taxon>Poaceae</taxon>
        <taxon>BOP clade</taxon>
        <taxon>Oryzoideae</taxon>
        <taxon>Oryzeae</taxon>
        <taxon>Oryzinae</taxon>
        <taxon>Oryza</taxon>
    </lineage>
</organism>
<dbReference type="Gene3D" id="3.30.200.20">
    <property type="entry name" value="Phosphorylase Kinase, domain 1"/>
    <property type="match status" value="1"/>
</dbReference>
<comment type="catalytic activity">
    <reaction evidence="10">
        <text>L-seryl-[protein] + ATP = O-phospho-L-seryl-[protein] + ADP + H(+)</text>
        <dbReference type="Rhea" id="RHEA:17989"/>
        <dbReference type="Rhea" id="RHEA-COMP:9863"/>
        <dbReference type="Rhea" id="RHEA-COMP:11604"/>
        <dbReference type="ChEBI" id="CHEBI:15378"/>
        <dbReference type="ChEBI" id="CHEBI:29999"/>
        <dbReference type="ChEBI" id="CHEBI:30616"/>
        <dbReference type="ChEBI" id="CHEBI:83421"/>
        <dbReference type="ChEBI" id="CHEBI:456216"/>
        <dbReference type="EC" id="2.7.11.24"/>
    </reaction>
</comment>
<dbReference type="Gramene" id="OMERI01G23340.5">
    <property type="protein sequence ID" value="OMERI01G23340.5"/>
    <property type="gene ID" value="OMERI01G23340"/>
</dbReference>
<dbReference type="PROSITE" id="PS50011">
    <property type="entry name" value="PROTEIN_KINASE_DOM"/>
    <property type="match status" value="1"/>
</dbReference>
<accession>A0A0E0C5Q1</accession>
<evidence type="ECO:0000256" key="3">
    <source>
        <dbReference type="ARBA" id="ARBA00022527"/>
    </source>
</evidence>
<keyword evidence="4" id="KW-0597">Phosphoprotein</keyword>
<dbReference type="InterPro" id="IPR050117">
    <property type="entry name" value="MAPK"/>
</dbReference>
<dbReference type="SMART" id="SM00220">
    <property type="entry name" value="S_TKc"/>
    <property type="match status" value="1"/>
</dbReference>
<dbReference type="CDD" id="cd07859">
    <property type="entry name" value="STKc_TDY_MAPK"/>
    <property type="match status" value="1"/>
</dbReference>
<evidence type="ECO:0000256" key="8">
    <source>
        <dbReference type="ARBA" id="ARBA00022840"/>
    </source>
</evidence>
<evidence type="ECO:0000256" key="1">
    <source>
        <dbReference type="ARBA" id="ARBA00008832"/>
    </source>
</evidence>
<evidence type="ECO:0000256" key="11">
    <source>
        <dbReference type="PROSITE-ProRule" id="PRU10141"/>
    </source>
</evidence>
<proteinExistence type="inferred from homology"/>
<dbReference type="Proteomes" id="UP000008021">
    <property type="component" value="Chromosome 1"/>
</dbReference>
<dbReference type="InterPro" id="IPR000719">
    <property type="entry name" value="Prot_kinase_dom"/>
</dbReference>
<reference evidence="14" key="2">
    <citation type="submission" date="2018-05" db="EMBL/GenBank/DDBJ databases">
        <title>OmerRS3 (Oryza meridionalis Reference Sequence Version 3).</title>
        <authorList>
            <person name="Zhang J."/>
            <person name="Kudrna D."/>
            <person name="Lee S."/>
            <person name="Talag J."/>
            <person name="Welchert J."/>
            <person name="Wing R.A."/>
        </authorList>
    </citation>
    <scope>NUCLEOTIDE SEQUENCE [LARGE SCALE GENOMIC DNA]</scope>
    <source>
        <strain evidence="14">cv. OR44</strain>
    </source>
</reference>
<dbReference type="Gene3D" id="1.10.510.10">
    <property type="entry name" value="Transferase(Phosphotransferase) domain 1"/>
    <property type="match status" value="1"/>
</dbReference>
<dbReference type="FunFam" id="1.10.510.10:FF:000017">
    <property type="entry name" value="Mitogen-activated protein kinase"/>
    <property type="match status" value="1"/>
</dbReference>
<dbReference type="EC" id="2.7.11.24" evidence="2"/>
<evidence type="ECO:0000313" key="15">
    <source>
        <dbReference type="Proteomes" id="UP000008021"/>
    </source>
</evidence>
<dbReference type="PROSITE" id="PS00107">
    <property type="entry name" value="PROTEIN_KINASE_ATP"/>
    <property type="match status" value="1"/>
</dbReference>
<evidence type="ECO:0000313" key="14">
    <source>
        <dbReference type="EnsemblPlants" id="OMERI01G23340.5"/>
    </source>
</evidence>
<dbReference type="InterPro" id="IPR017441">
    <property type="entry name" value="Protein_kinase_ATP_BS"/>
</dbReference>
<keyword evidence="6 11" id="KW-0547">Nucleotide-binding</keyword>
<sequence length="533" mass="61188">MAMQTEQQQQQQRRKEVIGKGSYGVVCSAIDQHTGDKVAIKKIHNIFEHLSDAARILREIKLLRLLRHPDIVEIKHIMLPPSRRDFKDIYVVFELMDTDLHQVIKANDDLTKEHHQFFLYQMLRALKYIHTANVYHRDLKPKNILANANCKLKICDFGLARVAFNDTPTTVFWTDYVATRWYRAPELCGSFFSKYSPAIDIWSIGCIFAEILTGKPLFPGKNVVHQLDLMTDLLGTPSMDTVTRIRNEKARRYLSSMRKKQPVPFSERFPKADPAALKLLLRLLAFDPKDRPTAEEALADPYFKGLAKAEREPSCQPITKMEFEFERRKVTKEDVKELIFREILEYHPQLLKDYMNGTEKTNFLYPSALDNFRRQFANLEENGGKNGDAVPSDRKHVSLPRTTTVHSAPIPPKDHQNITSQVPQRIPGRTGRGACPVIPFENLSAMGPYNQRRVVRNPVLPPATTNLSAYAYHRKSDSSERELQQELEKDRMRYQPSEHFMDAKGIGPFNGIAAVGGNYNKVSAVQYGVSRMY</sequence>
<keyword evidence="3" id="KW-0723">Serine/threonine-protein kinase</keyword>
<name>A0A0E0C5Q1_9ORYZ</name>
<evidence type="ECO:0000259" key="13">
    <source>
        <dbReference type="PROSITE" id="PS50011"/>
    </source>
</evidence>
<evidence type="ECO:0000256" key="10">
    <source>
        <dbReference type="ARBA" id="ARBA00048312"/>
    </source>
</evidence>
<feature type="region of interest" description="Disordered" evidence="12">
    <location>
        <begin position="403"/>
        <end position="431"/>
    </location>
</feature>